<evidence type="ECO:0000313" key="2">
    <source>
        <dbReference type="EMBL" id="KAG5420960.1"/>
    </source>
</evidence>
<feature type="transmembrane region" description="Helical" evidence="1">
    <location>
        <begin position="28"/>
        <end position="48"/>
    </location>
</feature>
<dbReference type="GeneID" id="93648679"/>
<dbReference type="AlphaFoldDB" id="A0A8H7ZJI8"/>
<dbReference type="RefSeq" id="XP_067550076.1">
    <property type="nucleotide sequence ID" value="XM_067694131.1"/>
</dbReference>
<keyword evidence="1" id="KW-1133">Transmembrane helix</keyword>
<reference evidence="2 3" key="1">
    <citation type="submission" date="2020-12" db="EMBL/GenBank/DDBJ databases">
        <title>Effect of drift, selection, and recombination on the evolution of hybrid genomes in Candida yeast pathogens.</title>
        <authorList>
            <person name="Mixao V."/>
            <person name="Ksiezopolska E."/>
            <person name="Saus E."/>
            <person name="Boekhout T."/>
            <person name="Gacser A."/>
            <person name="Gabaldon T."/>
        </authorList>
    </citation>
    <scope>NUCLEOTIDE SEQUENCE [LARGE SCALE GENOMIC DNA]</scope>
    <source>
        <strain evidence="2 3">BP57</strain>
    </source>
</reference>
<dbReference type="OrthoDB" id="4018576at2759"/>
<keyword evidence="1" id="KW-0812">Transmembrane</keyword>
<gene>
    <name evidence="2" type="ORF">I9W82_000050</name>
</gene>
<evidence type="ECO:0000256" key="1">
    <source>
        <dbReference type="SAM" id="Phobius"/>
    </source>
</evidence>
<dbReference type="Proteomes" id="UP000669133">
    <property type="component" value="Unassembled WGS sequence"/>
</dbReference>
<feature type="transmembrane region" description="Helical" evidence="1">
    <location>
        <begin position="63"/>
        <end position="82"/>
    </location>
</feature>
<sequence length="114" mass="13489">MSTTNKANSSPHPSLLQKYITPKLIKDIKFFVVGVVLMTITIVHYVLIIKKWMLNPDISTTELSLYFGTFAISELFLWYLYFSKFTMIIYKEEIAQYNEADRLRKEADLKRKQR</sequence>
<proteinExistence type="predicted"/>
<name>A0A8H7ZJI8_9ASCO</name>
<keyword evidence="3" id="KW-1185">Reference proteome</keyword>
<comment type="caution">
    <text evidence="2">The sequence shown here is derived from an EMBL/GenBank/DDBJ whole genome shotgun (WGS) entry which is preliminary data.</text>
</comment>
<organism evidence="2 3">
    <name type="scientific">Candida metapsilosis</name>
    <dbReference type="NCBI Taxonomy" id="273372"/>
    <lineage>
        <taxon>Eukaryota</taxon>
        <taxon>Fungi</taxon>
        <taxon>Dikarya</taxon>
        <taxon>Ascomycota</taxon>
        <taxon>Saccharomycotina</taxon>
        <taxon>Pichiomycetes</taxon>
        <taxon>Debaryomycetaceae</taxon>
        <taxon>Candida/Lodderomyces clade</taxon>
        <taxon>Candida</taxon>
    </lineage>
</organism>
<dbReference type="EMBL" id="JAEOAQ010000001">
    <property type="protein sequence ID" value="KAG5420960.1"/>
    <property type="molecule type" value="Genomic_DNA"/>
</dbReference>
<evidence type="ECO:0000313" key="3">
    <source>
        <dbReference type="Proteomes" id="UP000669133"/>
    </source>
</evidence>
<keyword evidence="1" id="KW-0472">Membrane</keyword>
<protein>
    <submittedName>
        <fullName evidence="2">Uncharacterized protein</fullName>
    </submittedName>
</protein>
<accession>A0A8H7ZJI8</accession>